<evidence type="ECO:0000313" key="3">
    <source>
        <dbReference type="EMBL" id="CAB4148141.1"/>
    </source>
</evidence>
<feature type="region of interest" description="Disordered" evidence="1">
    <location>
        <begin position="1"/>
        <end position="30"/>
    </location>
</feature>
<proteinExistence type="predicted"/>
<gene>
    <name evidence="2" type="ORF">UFOVP325_125</name>
    <name evidence="3" type="ORF">UFOVP430_120</name>
</gene>
<dbReference type="EMBL" id="LR796481">
    <property type="protein sequence ID" value="CAB4148141.1"/>
    <property type="molecule type" value="Genomic_DNA"/>
</dbReference>
<accession>A0A6J5LYR5</accession>
<dbReference type="EMBL" id="LR796338">
    <property type="protein sequence ID" value="CAB4137880.1"/>
    <property type="molecule type" value="Genomic_DNA"/>
</dbReference>
<reference evidence="2" key="1">
    <citation type="submission" date="2020-04" db="EMBL/GenBank/DDBJ databases">
        <authorList>
            <person name="Chiriac C."/>
            <person name="Salcher M."/>
            <person name="Ghai R."/>
            <person name="Kavagutti S V."/>
        </authorList>
    </citation>
    <scope>NUCLEOTIDE SEQUENCE</scope>
</reference>
<feature type="region of interest" description="Disordered" evidence="1">
    <location>
        <begin position="84"/>
        <end position="105"/>
    </location>
</feature>
<evidence type="ECO:0000256" key="1">
    <source>
        <dbReference type="SAM" id="MobiDB-lite"/>
    </source>
</evidence>
<organism evidence="2">
    <name type="scientific">uncultured Caudovirales phage</name>
    <dbReference type="NCBI Taxonomy" id="2100421"/>
    <lineage>
        <taxon>Viruses</taxon>
        <taxon>Duplodnaviria</taxon>
        <taxon>Heunggongvirae</taxon>
        <taxon>Uroviricota</taxon>
        <taxon>Caudoviricetes</taxon>
        <taxon>Peduoviridae</taxon>
        <taxon>Maltschvirus</taxon>
        <taxon>Maltschvirus maltsch</taxon>
    </lineage>
</organism>
<name>A0A6J5LYR5_9CAUD</name>
<sequence>MPLSKSTPGKAKEFAKSRGTNVNGKPTSANVIGAGKKAKAELKKDAVKKSVRAKADEKLGISRGLGPDEGAGYKKAVSASKRAGKAGLPMNGPLIAAGGSSARKTVAKRVKQSMDARPGLKGNYKP</sequence>
<feature type="compositionally biased region" description="Polar residues" evidence="1">
    <location>
        <begin position="18"/>
        <end position="30"/>
    </location>
</feature>
<evidence type="ECO:0000313" key="2">
    <source>
        <dbReference type="EMBL" id="CAB4137880.1"/>
    </source>
</evidence>
<protein>
    <submittedName>
        <fullName evidence="2">Uncharacterized protein</fullName>
    </submittedName>
</protein>